<evidence type="ECO:0000256" key="1">
    <source>
        <dbReference type="SAM" id="MobiDB-lite"/>
    </source>
</evidence>
<dbReference type="EMBL" id="QYUJ01000008">
    <property type="protein sequence ID" value="RJF74863.1"/>
    <property type="molecule type" value="Genomic_DNA"/>
</dbReference>
<feature type="compositionally biased region" description="Basic residues" evidence="1">
    <location>
        <begin position="123"/>
        <end position="139"/>
    </location>
</feature>
<gene>
    <name evidence="2" type="ORF">D3875_02395</name>
</gene>
<keyword evidence="3" id="KW-1185">Reference proteome</keyword>
<reference evidence="2 3" key="1">
    <citation type="submission" date="2018-09" db="EMBL/GenBank/DDBJ databases">
        <authorList>
            <person name="Zhu H."/>
        </authorList>
    </citation>
    <scope>NUCLEOTIDE SEQUENCE [LARGE SCALE GENOMIC DNA]</scope>
    <source>
        <strain evidence="2 3">K2S05-167</strain>
    </source>
</reference>
<protein>
    <submittedName>
        <fullName evidence="2">DUF817 family protein</fullName>
    </submittedName>
</protein>
<dbReference type="OrthoDB" id="1550598at2"/>
<feature type="region of interest" description="Disordered" evidence="1">
    <location>
        <begin position="293"/>
        <end position="327"/>
    </location>
</feature>
<organism evidence="2 3">
    <name type="scientific">Deinococcus cavernae</name>
    <dbReference type="NCBI Taxonomy" id="2320857"/>
    <lineage>
        <taxon>Bacteria</taxon>
        <taxon>Thermotogati</taxon>
        <taxon>Deinococcota</taxon>
        <taxon>Deinococci</taxon>
        <taxon>Deinococcales</taxon>
        <taxon>Deinococcaceae</taxon>
        <taxon>Deinococcus</taxon>
    </lineage>
</organism>
<comment type="caution">
    <text evidence="2">The sequence shown here is derived from an EMBL/GenBank/DDBJ whole genome shotgun (WGS) entry which is preliminary data.</text>
</comment>
<accession>A0A418VFH9</accession>
<feature type="compositionally biased region" description="Basic residues" evidence="1">
    <location>
        <begin position="104"/>
        <end position="115"/>
    </location>
</feature>
<name>A0A418VFH9_9DEIO</name>
<dbReference type="Pfam" id="PF05675">
    <property type="entry name" value="DUF817"/>
    <property type="match status" value="1"/>
</dbReference>
<feature type="compositionally biased region" description="Basic and acidic residues" evidence="1">
    <location>
        <begin position="152"/>
        <end position="167"/>
    </location>
</feature>
<feature type="region of interest" description="Disordered" evidence="1">
    <location>
        <begin position="104"/>
        <end position="185"/>
    </location>
</feature>
<feature type="region of interest" description="Disordered" evidence="1">
    <location>
        <begin position="246"/>
        <end position="267"/>
    </location>
</feature>
<feature type="compositionally biased region" description="Basic residues" evidence="1">
    <location>
        <begin position="246"/>
        <end position="255"/>
    </location>
</feature>
<dbReference type="Proteomes" id="UP000286287">
    <property type="component" value="Unassembled WGS sequence"/>
</dbReference>
<dbReference type="AlphaFoldDB" id="A0A418VFH9"/>
<evidence type="ECO:0000313" key="2">
    <source>
        <dbReference type="EMBL" id="RJF74863.1"/>
    </source>
</evidence>
<feature type="region of interest" description="Disordered" evidence="1">
    <location>
        <begin position="222"/>
        <end position="241"/>
    </location>
</feature>
<proteinExistence type="predicted"/>
<evidence type="ECO:0000313" key="3">
    <source>
        <dbReference type="Proteomes" id="UP000286287"/>
    </source>
</evidence>
<sequence length="335" mass="37944">MRLNRFLLTLAAFTRDQALSCLFALSVIGLLSLSKTIPLNAWGVARYDALLAGCLAVQATLLITRFETMREAGVILLFHLLGFAMEAFKVERATHLFPRRRKLQHPYERHHRIPHPARPAGRPGRHRPPRRPPGFRRPLRLALPRLPPDLGPARDRCLHRRGVDSRRARQPRLTPTSPLPPSGAVFSSWRNAAAYKMHTSRPVRRKLQHGYEAPCPHRDPRRRLCRPARGRPDPGRCSGLRHVRHRGSLHRHRHGPPGAGHAARQRRVALPERLARPAAASRGLPQLRGFPRRRAQHAHITPPKTQATTRLWKPSRPPCPALKPSTTPMWHACAA</sequence>
<dbReference type="InterPro" id="IPR008535">
    <property type="entry name" value="DUF817"/>
</dbReference>